<dbReference type="RefSeq" id="WP_198840008.1">
    <property type="nucleotide sequence ID" value="NZ_JAEHFJ010000001.1"/>
</dbReference>
<protein>
    <submittedName>
        <fullName evidence="2">Uncharacterized protein</fullName>
    </submittedName>
</protein>
<keyword evidence="1" id="KW-0732">Signal</keyword>
<evidence type="ECO:0000313" key="3">
    <source>
        <dbReference type="Proteomes" id="UP000623301"/>
    </source>
</evidence>
<organism evidence="2 3">
    <name type="scientific">Aureibaculum flavum</name>
    <dbReference type="NCBI Taxonomy" id="2795986"/>
    <lineage>
        <taxon>Bacteria</taxon>
        <taxon>Pseudomonadati</taxon>
        <taxon>Bacteroidota</taxon>
        <taxon>Flavobacteriia</taxon>
        <taxon>Flavobacteriales</taxon>
        <taxon>Flavobacteriaceae</taxon>
        <taxon>Aureibaculum</taxon>
    </lineage>
</organism>
<dbReference type="Proteomes" id="UP000623301">
    <property type="component" value="Unassembled WGS sequence"/>
</dbReference>
<feature type="signal peptide" evidence="1">
    <location>
        <begin position="1"/>
        <end position="29"/>
    </location>
</feature>
<feature type="chain" id="PRO_5045834107" evidence="1">
    <location>
        <begin position="30"/>
        <end position="189"/>
    </location>
</feature>
<sequence length="189" mass="21049">MKNRTKNPSSIFRSAIFSMLLIIAFSFQSCDTEIPPTDTDPPNFSLKITGEGFDHIFNQDDDFSSFELNLTEDALYDFIFSASDPDGLKSAQMQFPGDHFEIETDLPTTWISRFNNGISTSVTWRGDVNNPVTGAILNGKFRVSGDNLAFGLLLDVRDYGGEAGTSNQTFAELNIDVGQQDTEIHYYSE</sequence>
<evidence type="ECO:0000313" key="2">
    <source>
        <dbReference type="EMBL" id="MBJ2173221.1"/>
    </source>
</evidence>
<keyword evidence="3" id="KW-1185">Reference proteome</keyword>
<accession>A0ABS0WMN0</accession>
<reference evidence="2 3" key="1">
    <citation type="submission" date="2020-12" db="EMBL/GenBank/DDBJ databases">
        <title>Aureibaculum luteum sp. nov. and Aureibaculum flavum sp. nov., novel members of the family Flavobacteriaceae isolated from Antarctic intertidal sediments.</title>
        <authorList>
            <person name="He X."/>
            <person name="Zhang X."/>
        </authorList>
    </citation>
    <scope>NUCLEOTIDE SEQUENCE [LARGE SCALE GENOMIC DNA]</scope>
    <source>
        <strain evidence="2 3">A20</strain>
    </source>
</reference>
<dbReference type="PROSITE" id="PS51257">
    <property type="entry name" value="PROKAR_LIPOPROTEIN"/>
    <property type="match status" value="1"/>
</dbReference>
<evidence type="ECO:0000256" key="1">
    <source>
        <dbReference type="SAM" id="SignalP"/>
    </source>
</evidence>
<name>A0ABS0WMN0_9FLAO</name>
<proteinExistence type="predicted"/>
<gene>
    <name evidence="2" type="ORF">JBL43_03175</name>
</gene>
<comment type="caution">
    <text evidence="2">The sequence shown here is derived from an EMBL/GenBank/DDBJ whole genome shotgun (WGS) entry which is preliminary data.</text>
</comment>
<dbReference type="EMBL" id="JAEHFJ010000001">
    <property type="protein sequence ID" value="MBJ2173221.1"/>
    <property type="molecule type" value="Genomic_DNA"/>
</dbReference>